<dbReference type="AlphaFoldDB" id="A0A9X1YU36"/>
<reference evidence="1 2" key="2">
    <citation type="journal article" date="2023" name="Plant Pathol.">
        <title>Dismantling and reorganizing Pseudomonas marginalis sensu#lato.</title>
        <authorList>
            <person name="Sawada H."/>
            <person name="Fujikawa T."/>
            <person name="Satou M."/>
        </authorList>
    </citation>
    <scope>NUCLEOTIDE SEQUENCE [LARGE SCALE GENOMIC DNA]</scope>
    <source>
        <strain evidence="1 2">MAFF 302030</strain>
    </source>
</reference>
<dbReference type="RefSeq" id="WP_268264715.1">
    <property type="nucleotide sequence ID" value="NZ_JALQCW010000012.1"/>
</dbReference>
<organism evidence="1 2">
    <name type="scientific">Pseudomonas morbosilactucae</name>
    <dbReference type="NCBI Taxonomy" id="2938197"/>
    <lineage>
        <taxon>Bacteria</taxon>
        <taxon>Pseudomonadati</taxon>
        <taxon>Pseudomonadota</taxon>
        <taxon>Gammaproteobacteria</taxon>
        <taxon>Pseudomonadales</taxon>
        <taxon>Pseudomonadaceae</taxon>
        <taxon>Pseudomonas</taxon>
    </lineage>
</organism>
<name>A0A9X1YU36_9PSED</name>
<proteinExistence type="predicted"/>
<evidence type="ECO:0000313" key="1">
    <source>
        <dbReference type="EMBL" id="MCK9797447.1"/>
    </source>
</evidence>
<gene>
    <name evidence="1" type="ORF">M1B34_06770</name>
</gene>
<comment type="caution">
    <text evidence="1">The sequence shown here is derived from an EMBL/GenBank/DDBJ whole genome shotgun (WGS) entry which is preliminary data.</text>
</comment>
<sequence length="137" mass="14634">MVGTSGGAPYVAQVLAKTFLAIGDPTAAVEAAKKIVDDVKYHWLLYQQAKTELALDQDAAASTTAKCALDAVEKDPKGNAWLAIYQDLMSQYHEATGSVSEALGSVEGARNSASDDKHERQLATRVEALKARARITQ</sequence>
<evidence type="ECO:0000313" key="2">
    <source>
        <dbReference type="Proteomes" id="UP001155059"/>
    </source>
</evidence>
<reference evidence="1 2" key="1">
    <citation type="journal article" date="2022" name="Int. J. Syst. Evol. Microbiol.">
        <title>Pseudomonas aegrilactucae sp. nov. and Pseudomonas morbosilactucae sp. nov., pathogens causing bacterial rot of lettuce in Japan.</title>
        <authorList>
            <person name="Sawada H."/>
            <person name="Fujikawa T."/>
            <person name="Satou M."/>
        </authorList>
    </citation>
    <scope>NUCLEOTIDE SEQUENCE [LARGE SCALE GENOMIC DNA]</scope>
    <source>
        <strain evidence="1 2">MAFF 302030</strain>
    </source>
</reference>
<dbReference type="Proteomes" id="UP001155059">
    <property type="component" value="Unassembled WGS sequence"/>
</dbReference>
<dbReference type="EMBL" id="JALQCW010000012">
    <property type="protein sequence ID" value="MCK9797447.1"/>
    <property type="molecule type" value="Genomic_DNA"/>
</dbReference>
<accession>A0A9X1YU36</accession>
<dbReference type="InterPro" id="IPR011990">
    <property type="entry name" value="TPR-like_helical_dom_sf"/>
</dbReference>
<dbReference type="SUPFAM" id="SSF48452">
    <property type="entry name" value="TPR-like"/>
    <property type="match status" value="1"/>
</dbReference>
<protein>
    <submittedName>
        <fullName evidence="1">Uncharacterized protein</fullName>
    </submittedName>
</protein>